<organism evidence="1 2">
    <name type="scientific">Parelaphostrongylus tenuis</name>
    <name type="common">Meningeal worm</name>
    <dbReference type="NCBI Taxonomy" id="148309"/>
    <lineage>
        <taxon>Eukaryota</taxon>
        <taxon>Metazoa</taxon>
        <taxon>Ecdysozoa</taxon>
        <taxon>Nematoda</taxon>
        <taxon>Chromadorea</taxon>
        <taxon>Rhabditida</taxon>
        <taxon>Rhabditina</taxon>
        <taxon>Rhabditomorpha</taxon>
        <taxon>Strongyloidea</taxon>
        <taxon>Metastrongylidae</taxon>
        <taxon>Parelaphostrongylus</taxon>
    </lineage>
</organism>
<evidence type="ECO:0000313" key="1">
    <source>
        <dbReference type="EMBL" id="KAJ1369136.1"/>
    </source>
</evidence>
<sequence length="57" mass="6132">MTVTVLTTKVPMAIVRSAISFEHDISALQILVEEAFRIALSENSLSSSGWTKGAPLN</sequence>
<dbReference type="AlphaFoldDB" id="A0AAD5R3W4"/>
<accession>A0AAD5R3W4</accession>
<name>A0AAD5R3W4_PARTN</name>
<comment type="caution">
    <text evidence="1">The sequence shown here is derived from an EMBL/GenBank/DDBJ whole genome shotgun (WGS) entry which is preliminary data.</text>
</comment>
<protein>
    <submittedName>
        <fullName evidence="1">Uncharacterized protein</fullName>
    </submittedName>
</protein>
<evidence type="ECO:0000313" key="2">
    <source>
        <dbReference type="Proteomes" id="UP001196413"/>
    </source>
</evidence>
<dbReference type="EMBL" id="JAHQIW010006416">
    <property type="protein sequence ID" value="KAJ1369136.1"/>
    <property type="molecule type" value="Genomic_DNA"/>
</dbReference>
<proteinExistence type="predicted"/>
<dbReference type="Proteomes" id="UP001196413">
    <property type="component" value="Unassembled WGS sequence"/>
</dbReference>
<keyword evidence="2" id="KW-1185">Reference proteome</keyword>
<gene>
    <name evidence="1" type="ORF">KIN20_030538</name>
</gene>
<reference evidence="1" key="1">
    <citation type="submission" date="2021-06" db="EMBL/GenBank/DDBJ databases">
        <title>Parelaphostrongylus tenuis whole genome reference sequence.</title>
        <authorList>
            <person name="Garwood T.J."/>
            <person name="Larsen P.A."/>
            <person name="Fountain-Jones N.M."/>
            <person name="Garbe J.R."/>
            <person name="Macchietto M.G."/>
            <person name="Kania S.A."/>
            <person name="Gerhold R.W."/>
            <person name="Richards J.E."/>
            <person name="Wolf T.M."/>
        </authorList>
    </citation>
    <scope>NUCLEOTIDE SEQUENCE</scope>
    <source>
        <strain evidence="1">MNPRO001-30</strain>
        <tissue evidence="1">Meninges</tissue>
    </source>
</reference>